<comment type="caution">
    <text evidence="2">The sequence shown here is derived from an EMBL/GenBank/DDBJ whole genome shotgun (WGS) entry which is preliminary data.</text>
</comment>
<name>A0AAD7D8Y8_MYCRO</name>
<dbReference type="AlphaFoldDB" id="A0AAD7D8Y8"/>
<feature type="region of interest" description="Disordered" evidence="1">
    <location>
        <begin position="79"/>
        <end position="111"/>
    </location>
</feature>
<dbReference type="EMBL" id="JARKIE010000100">
    <property type="protein sequence ID" value="KAJ7686021.1"/>
    <property type="molecule type" value="Genomic_DNA"/>
</dbReference>
<proteinExistence type="predicted"/>
<sequence>MTADCCPRRPAGTAPHPAPRARAGRSHMPDNSIRWRLVQTPLKGYERSPTPPRHEAAHARALSLHYKYTYQVGERQSRATQAACRALSKPRPGTHALSRRRQHSSTPAPTTAVPATLLYNLAHRTRALCFTSNTTRSPRLCSRRPTRALRSSTIRAAHSRLAAAMTDRPRNGYKCSPMPPRLVLTTSPTLVRKAPAPRSANITHTRCTRPLLAPPAAPRAPSTNPLDLRCTTSPWPARAPPRPTHSAAHCPPPRVDAITDAYNRHIESVHPPPRAPPARSTPAAHTDSTRLFAPRAQTHARHCRVSESGEDEDDDGSTAAMTRIFPTTTWRARAGTTASAYDRCLLGAPRTRHLVLLISGLATAYPPLTPAGDYTRQGMRLRFQVRVCGRYKPDRAAAVEVGRTFGLLGKDAEDEMREAKGRERRARD</sequence>
<keyword evidence="3" id="KW-1185">Reference proteome</keyword>
<protein>
    <submittedName>
        <fullName evidence="2">Uncharacterized protein</fullName>
    </submittedName>
</protein>
<accession>A0AAD7D8Y8</accession>
<evidence type="ECO:0000256" key="1">
    <source>
        <dbReference type="SAM" id="MobiDB-lite"/>
    </source>
</evidence>
<feature type="region of interest" description="Disordered" evidence="1">
    <location>
        <begin position="1"/>
        <end position="30"/>
    </location>
</feature>
<evidence type="ECO:0000313" key="3">
    <source>
        <dbReference type="Proteomes" id="UP001221757"/>
    </source>
</evidence>
<organism evidence="2 3">
    <name type="scientific">Mycena rosella</name>
    <name type="common">Pink bonnet</name>
    <name type="synonym">Agaricus rosellus</name>
    <dbReference type="NCBI Taxonomy" id="1033263"/>
    <lineage>
        <taxon>Eukaryota</taxon>
        <taxon>Fungi</taxon>
        <taxon>Dikarya</taxon>
        <taxon>Basidiomycota</taxon>
        <taxon>Agaricomycotina</taxon>
        <taxon>Agaricomycetes</taxon>
        <taxon>Agaricomycetidae</taxon>
        <taxon>Agaricales</taxon>
        <taxon>Marasmiineae</taxon>
        <taxon>Mycenaceae</taxon>
        <taxon>Mycena</taxon>
    </lineage>
</organism>
<feature type="region of interest" description="Disordered" evidence="1">
    <location>
        <begin position="296"/>
        <end position="318"/>
    </location>
</feature>
<reference evidence="2" key="1">
    <citation type="submission" date="2023-03" db="EMBL/GenBank/DDBJ databases">
        <title>Massive genome expansion in bonnet fungi (Mycena s.s.) driven by repeated elements and novel gene families across ecological guilds.</title>
        <authorList>
            <consortium name="Lawrence Berkeley National Laboratory"/>
            <person name="Harder C.B."/>
            <person name="Miyauchi S."/>
            <person name="Viragh M."/>
            <person name="Kuo A."/>
            <person name="Thoen E."/>
            <person name="Andreopoulos B."/>
            <person name="Lu D."/>
            <person name="Skrede I."/>
            <person name="Drula E."/>
            <person name="Henrissat B."/>
            <person name="Morin E."/>
            <person name="Kohler A."/>
            <person name="Barry K."/>
            <person name="LaButti K."/>
            <person name="Morin E."/>
            <person name="Salamov A."/>
            <person name="Lipzen A."/>
            <person name="Mereny Z."/>
            <person name="Hegedus B."/>
            <person name="Baldrian P."/>
            <person name="Stursova M."/>
            <person name="Weitz H."/>
            <person name="Taylor A."/>
            <person name="Grigoriev I.V."/>
            <person name="Nagy L.G."/>
            <person name="Martin F."/>
            <person name="Kauserud H."/>
        </authorList>
    </citation>
    <scope>NUCLEOTIDE SEQUENCE</scope>
    <source>
        <strain evidence="2">CBHHK067</strain>
    </source>
</reference>
<dbReference type="Proteomes" id="UP001221757">
    <property type="component" value="Unassembled WGS sequence"/>
</dbReference>
<evidence type="ECO:0000313" key="2">
    <source>
        <dbReference type="EMBL" id="KAJ7686021.1"/>
    </source>
</evidence>
<gene>
    <name evidence="2" type="ORF">B0H17DRAFT_1204566</name>
</gene>